<dbReference type="InterPro" id="IPR011051">
    <property type="entry name" value="RmlC_Cupin_sf"/>
</dbReference>
<dbReference type="AlphaFoldDB" id="A0A0G0F913"/>
<organism evidence="1 2">
    <name type="scientific">Candidatus Daviesbacteria bacterium GW2011_GWB1_36_5</name>
    <dbReference type="NCBI Taxonomy" id="1618426"/>
    <lineage>
        <taxon>Bacteria</taxon>
        <taxon>Candidatus Daviesiibacteriota</taxon>
    </lineage>
</organism>
<sequence length="161" mass="18630">MVLWICNRLMDKDLEEFLKTIDKSTFSNEPFLQKVEKPWGYELIFTPEGLPYSGKIMHYRAGKRNSLQIHDKKIETGCLMSGECNLIIENDQGEMETIKMEQGKGYTVKVGQKHRYQGVTDCDIFEAAMSEVGVTFRLEDDYARGNEDDEMRKEENRGWGG</sequence>
<dbReference type="Gene3D" id="2.60.120.10">
    <property type="entry name" value="Jelly Rolls"/>
    <property type="match status" value="1"/>
</dbReference>
<dbReference type="EMBL" id="LBSA01000009">
    <property type="protein sequence ID" value="KKQ10010.1"/>
    <property type="molecule type" value="Genomic_DNA"/>
</dbReference>
<dbReference type="InterPro" id="IPR014710">
    <property type="entry name" value="RmlC-like_jellyroll"/>
</dbReference>
<protein>
    <submittedName>
        <fullName evidence="1">Cupin domain-containing protein</fullName>
    </submittedName>
</protein>
<evidence type="ECO:0000313" key="1">
    <source>
        <dbReference type="EMBL" id="KKQ10010.1"/>
    </source>
</evidence>
<reference evidence="1 2" key="1">
    <citation type="journal article" date="2015" name="Nature">
        <title>rRNA introns, odd ribosomes, and small enigmatic genomes across a large radiation of phyla.</title>
        <authorList>
            <person name="Brown C.T."/>
            <person name="Hug L.A."/>
            <person name="Thomas B.C."/>
            <person name="Sharon I."/>
            <person name="Castelle C.J."/>
            <person name="Singh A."/>
            <person name="Wilkins M.J."/>
            <person name="Williams K.H."/>
            <person name="Banfield J.F."/>
        </authorList>
    </citation>
    <scope>NUCLEOTIDE SEQUENCE [LARGE SCALE GENOMIC DNA]</scope>
</reference>
<dbReference type="Proteomes" id="UP000034492">
    <property type="component" value="Unassembled WGS sequence"/>
</dbReference>
<gene>
    <name evidence="1" type="ORF">US19_C0009G0012</name>
</gene>
<evidence type="ECO:0000313" key="2">
    <source>
        <dbReference type="Proteomes" id="UP000034492"/>
    </source>
</evidence>
<dbReference type="SUPFAM" id="SSF51182">
    <property type="entry name" value="RmlC-like cupins"/>
    <property type="match status" value="1"/>
</dbReference>
<comment type="caution">
    <text evidence="1">The sequence shown here is derived from an EMBL/GenBank/DDBJ whole genome shotgun (WGS) entry which is preliminary data.</text>
</comment>
<name>A0A0G0F913_9BACT</name>
<proteinExistence type="predicted"/>
<accession>A0A0G0F913</accession>